<evidence type="ECO:0000256" key="1">
    <source>
        <dbReference type="SAM" id="Phobius"/>
    </source>
</evidence>
<accession>A0ABS5DAZ7</accession>
<gene>
    <name evidence="2" type="ORF">KBO27_05930</name>
</gene>
<dbReference type="EMBL" id="JAGPXE010000002">
    <property type="protein sequence ID" value="MBQ0923472.1"/>
    <property type="molecule type" value="Genomic_DNA"/>
</dbReference>
<organism evidence="2 3">
    <name type="scientific">Saccharopolyspora endophytica</name>
    <dbReference type="NCBI Taxonomy" id="543886"/>
    <lineage>
        <taxon>Bacteria</taxon>
        <taxon>Bacillati</taxon>
        <taxon>Actinomycetota</taxon>
        <taxon>Actinomycetes</taxon>
        <taxon>Pseudonocardiales</taxon>
        <taxon>Pseudonocardiaceae</taxon>
        <taxon>Saccharopolyspora</taxon>
    </lineage>
</organism>
<feature type="transmembrane region" description="Helical" evidence="1">
    <location>
        <begin position="120"/>
        <end position="143"/>
    </location>
</feature>
<keyword evidence="3" id="KW-1185">Reference proteome</keyword>
<reference evidence="2 3" key="1">
    <citation type="submission" date="2021-04" db="EMBL/GenBank/DDBJ databases">
        <title>Whole-genome sequencing of Saccharopolyspora endophytica KCTC 19397.</title>
        <authorList>
            <person name="Ay H."/>
            <person name="Saygin H."/>
            <person name="Sahin N."/>
        </authorList>
    </citation>
    <scope>NUCLEOTIDE SEQUENCE [LARGE SCALE GENOMIC DNA]</scope>
    <source>
        <strain evidence="2 3">KCTC 19397</strain>
    </source>
</reference>
<name>A0ABS5DAZ7_9PSEU</name>
<dbReference type="RefSeq" id="WP_210968919.1">
    <property type="nucleotide sequence ID" value="NZ_JAGPXE010000002.1"/>
</dbReference>
<evidence type="ECO:0000313" key="3">
    <source>
        <dbReference type="Proteomes" id="UP000674084"/>
    </source>
</evidence>
<evidence type="ECO:0000313" key="2">
    <source>
        <dbReference type="EMBL" id="MBQ0923472.1"/>
    </source>
</evidence>
<keyword evidence="1" id="KW-1133">Transmembrane helix</keyword>
<proteinExistence type="predicted"/>
<keyword evidence="1" id="KW-0472">Membrane</keyword>
<protein>
    <submittedName>
        <fullName evidence="2">DUF3592 domain-containing protein</fullName>
    </submittedName>
</protein>
<comment type="caution">
    <text evidence="2">The sequence shown here is derived from an EMBL/GenBank/DDBJ whole genome shotgun (WGS) entry which is preliminary data.</text>
</comment>
<dbReference type="Proteomes" id="UP000674084">
    <property type="component" value="Unassembled WGS sequence"/>
</dbReference>
<sequence length="144" mass="15094">MAGQKRKKNAMQRVPGKAGLVVGGGAVLGWGSGQIAAAWRLRRSGQIAEGTVVRNVRLDDSEYGPRWAPVIAFTDTAGNRVEFTPPSHGPGKGMTTGSAVEVIYHPDTPREAQVNSCSHLLLPGLVACIGGVGFLVFVAYLLLG</sequence>
<keyword evidence="1" id="KW-0812">Transmembrane</keyword>